<dbReference type="Gene3D" id="3.40.190.10">
    <property type="entry name" value="Periplasmic binding protein-like II"/>
    <property type="match status" value="2"/>
</dbReference>
<organism evidence="1 2">
    <name type="scientific">Thalassomonas actiniarum</name>
    <dbReference type="NCBI Taxonomy" id="485447"/>
    <lineage>
        <taxon>Bacteria</taxon>
        <taxon>Pseudomonadati</taxon>
        <taxon>Pseudomonadota</taxon>
        <taxon>Gammaproteobacteria</taxon>
        <taxon>Alteromonadales</taxon>
        <taxon>Colwelliaceae</taxon>
        <taxon>Thalassomonas</taxon>
    </lineage>
</organism>
<dbReference type="EMBL" id="CP059735">
    <property type="protein sequence ID" value="WDD96919.1"/>
    <property type="molecule type" value="Genomic_DNA"/>
</dbReference>
<evidence type="ECO:0000313" key="2">
    <source>
        <dbReference type="Proteomes" id="UP000032568"/>
    </source>
</evidence>
<gene>
    <name evidence="1" type="ORF">SG35_016305</name>
</gene>
<accession>A0AAE9YIQ8</accession>
<evidence type="ECO:0000313" key="1">
    <source>
        <dbReference type="EMBL" id="WDD96919.1"/>
    </source>
</evidence>
<reference evidence="1 2" key="2">
    <citation type="journal article" date="2022" name="Mar. Drugs">
        <title>Bioassay-Guided Fractionation Leads to the Detection of Cholic Acid Generated by the Rare Thalassomonas sp.</title>
        <authorList>
            <person name="Pheiffer F."/>
            <person name="Schneider Y.K."/>
            <person name="Hansen E.H."/>
            <person name="Andersen J.H."/>
            <person name="Isaksson J."/>
            <person name="Busche T."/>
            <person name="R C."/>
            <person name="Kalinowski J."/>
            <person name="Zyl L.V."/>
            <person name="Trindade M."/>
        </authorList>
    </citation>
    <scope>NUCLEOTIDE SEQUENCE [LARGE SCALE GENOMIC DNA]</scope>
    <source>
        <strain evidence="1 2">A5K-106</strain>
    </source>
</reference>
<dbReference type="AlphaFoldDB" id="A0AAE9YIQ8"/>
<reference evidence="1 2" key="1">
    <citation type="journal article" date="2015" name="Genome Announc.">
        <title>Draft Genome Sequences of Marine Isolates of Thalassomonas viridans and Thalassomonas actiniarum.</title>
        <authorList>
            <person name="Olonade I."/>
            <person name="van Zyl L.J."/>
            <person name="Trindade M."/>
        </authorList>
    </citation>
    <scope>NUCLEOTIDE SEQUENCE [LARGE SCALE GENOMIC DNA]</scope>
    <source>
        <strain evidence="1 2">A5K-106</strain>
    </source>
</reference>
<keyword evidence="2" id="KW-1185">Reference proteome</keyword>
<sequence length="249" mass="28018">MTGKSLSLKAEQAPADLVTLSASVPPFPPFVLKNPSILCQGVTKRLLNLIGHQANINFFYKDYPYARILHSLTVGQLDVALIFKNQSVKEAVQYIGPVASSQVIVLSNKKYQLKQYQDLQKLNAIAVIRKAQFEPRFDRDKRLNKVNVENYVQGLHMFIAGRVDAVVGSREGLEYAMIQLDYDTRLLEGAFHLGNKSWWLHVSEKSAGQAFIPVLQEAVNSFSHNDRLYDLFNAEKSNGCYDRQEAKAG</sequence>
<name>A0AAE9YIQ8_9GAMM</name>
<proteinExistence type="predicted"/>
<dbReference type="SUPFAM" id="SSF53850">
    <property type="entry name" value="Periplasmic binding protein-like II"/>
    <property type="match status" value="1"/>
</dbReference>
<dbReference type="RefSeq" id="WP_160298387.1">
    <property type="nucleotide sequence ID" value="NZ_CP059735.1"/>
</dbReference>
<dbReference type="KEGG" id="tact:SG35_016305"/>
<dbReference type="Proteomes" id="UP000032568">
    <property type="component" value="Chromosome"/>
</dbReference>
<protein>
    <submittedName>
        <fullName evidence="1">Transporter substrate-binding domain-containing protein</fullName>
    </submittedName>
</protein>